<evidence type="ECO:0000256" key="8">
    <source>
        <dbReference type="ARBA" id="ARBA00023139"/>
    </source>
</evidence>
<keyword evidence="9" id="KW-0449">Lipoprotein</keyword>
<dbReference type="CDD" id="cd13432">
    <property type="entry name" value="LDT_IgD_like_2"/>
    <property type="match status" value="1"/>
</dbReference>
<dbReference type="EMBL" id="AP022870">
    <property type="protein sequence ID" value="BCB79626.1"/>
    <property type="molecule type" value="Genomic_DNA"/>
</dbReference>
<evidence type="ECO:0000313" key="18">
    <source>
        <dbReference type="Proteomes" id="UP000502508"/>
    </source>
</evidence>
<evidence type="ECO:0000256" key="11">
    <source>
        <dbReference type="ARBA" id="ARBA00023316"/>
    </source>
</evidence>
<keyword evidence="5 13" id="KW-0133">Cell shape</keyword>
<dbReference type="GO" id="GO:0008360">
    <property type="term" value="P:regulation of cell shape"/>
    <property type="evidence" value="ECO:0007669"/>
    <property type="project" value="UniProtKB-UniRule"/>
</dbReference>
<feature type="signal peptide" evidence="15">
    <location>
        <begin position="1"/>
        <end position="26"/>
    </location>
</feature>
<evidence type="ECO:0000256" key="15">
    <source>
        <dbReference type="SAM" id="SignalP"/>
    </source>
</evidence>
<dbReference type="PANTHER" id="PTHR30582:SF2">
    <property type="entry name" value="L,D-TRANSPEPTIDASE YCIB-RELATED"/>
    <property type="match status" value="1"/>
</dbReference>
<comment type="pathway">
    <text evidence="12">Glycan biosynthesis.</text>
</comment>
<dbReference type="PROSITE" id="PS51257">
    <property type="entry name" value="PROKAR_LIPOPROTEIN"/>
    <property type="match status" value="1"/>
</dbReference>
<dbReference type="GO" id="GO:0005576">
    <property type="term" value="C:extracellular region"/>
    <property type="evidence" value="ECO:0007669"/>
    <property type="project" value="TreeGrafter"/>
</dbReference>
<feature type="domain" description="L,D-TPase catalytic" evidence="16">
    <location>
        <begin position="264"/>
        <end position="386"/>
    </location>
</feature>
<evidence type="ECO:0000256" key="13">
    <source>
        <dbReference type="PROSITE-ProRule" id="PRU01373"/>
    </source>
</evidence>
<dbReference type="UniPathway" id="UPA00219"/>
<dbReference type="InterPro" id="IPR005490">
    <property type="entry name" value="LD_TPept_cat_dom"/>
</dbReference>
<dbReference type="GO" id="GO:0071972">
    <property type="term" value="F:peptidoglycan L,D-transpeptidase activity"/>
    <property type="evidence" value="ECO:0007669"/>
    <property type="project" value="TreeGrafter"/>
</dbReference>
<dbReference type="Gene3D" id="2.60.40.3780">
    <property type="match status" value="1"/>
</dbReference>
<sequence>MAAMRSHRRTPSRKSAWRALSAAALAGTLALLTACGSDSPAASWNDGKNEGGGQQQQQQEDSGPKQGGTVTSPAADAKDVPASTPIAFTLENASNPTVELKSASGESVKGAMQEDGKSWLPEGALDYGTKYTATVNATGADGKPTSNSSSFTTMAKPSKVVRVSSFLGENQVVGVGMPIIVQFGRAVPKDYRDDVQARLSVQSTPEQEGIWHWISPTEVHYRPKTYWQSGTKISYKMQTGGLPMGDGYYGRADVSVEIKIGPSFIMTVDNKTKKMTVTKDGKVIKTIPVSLGKPSTPSSSGTMVVIEKQRKTVFDTMDDPNPANRYRTPIDFAQRLTWSGQFIHAAPWSEGKQGRVNVSHGCVNVSEAMGGWLFGQTRIGDVITVKNTEEKLENGNGWTDWNMSWDQYVKGSAIPYNG</sequence>
<evidence type="ECO:0000256" key="6">
    <source>
        <dbReference type="ARBA" id="ARBA00022984"/>
    </source>
</evidence>
<protein>
    <recommendedName>
        <fullName evidence="16">L,D-TPase catalytic domain-containing protein</fullName>
    </recommendedName>
</protein>
<dbReference type="FunFam" id="2.40.440.10:FF:000005">
    <property type="entry name" value="L,D-transpeptidase 2"/>
    <property type="match status" value="1"/>
</dbReference>
<dbReference type="Pfam" id="PF03734">
    <property type="entry name" value="YkuD"/>
    <property type="match status" value="1"/>
</dbReference>
<reference evidence="17 18" key="2">
    <citation type="submission" date="2020-03" db="EMBL/GenBank/DDBJ databases">
        <authorList>
            <person name="Ichikawa N."/>
            <person name="Kimura A."/>
            <person name="Kitahashi Y."/>
            <person name="Uohara A."/>
        </authorList>
    </citation>
    <scope>NUCLEOTIDE SEQUENCE [LARGE SCALE GENOMIC DNA]</scope>
    <source>
        <strain evidence="17 18">NBRC 107702</strain>
    </source>
</reference>
<accession>A0A6F8Y0J5</accession>
<evidence type="ECO:0000256" key="2">
    <source>
        <dbReference type="ARBA" id="ARBA00022475"/>
    </source>
</evidence>
<evidence type="ECO:0000256" key="4">
    <source>
        <dbReference type="ARBA" id="ARBA00022729"/>
    </source>
</evidence>
<feature type="active site" description="Proton donor/acceptor" evidence="13">
    <location>
        <position position="344"/>
    </location>
</feature>
<evidence type="ECO:0000313" key="17">
    <source>
        <dbReference type="EMBL" id="BCB79626.1"/>
    </source>
</evidence>
<feature type="region of interest" description="Disordered" evidence="14">
    <location>
        <begin position="36"/>
        <end position="80"/>
    </location>
</feature>
<evidence type="ECO:0000256" key="9">
    <source>
        <dbReference type="ARBA" id="ARBA00023288"/>
    </source>
</evidence>
<evidence type="ECO:0000256" key="10">
    <source>
        <dbReference type="ARBA" id="ARBA00023315"/>
    </source>
</evidence>
<keyword evidence="6 13" id="KW-0573">Peptidoglycan synthesis</keyword>
<evidence type="ECO:0000256" key="7">
    <source>
        <dbReference type="ARBA" id="ARBA00023136"/>
    </source>
</evidence>
<dbReference type="PANTHER" id="PTHR30582">
    <property type="entry name" value="L,D-TRANSPEPTIDASE"/>
    <property type="match status" value="1"/>
</dbReference>
<keyword evidence="7" id="KW-0472">Membrane</keyword>
<dbReference type="SUPFAM" id="SSF141523">
    <property type="entry name" value="L,D-transpeptidase catalytic domain-like"/>
    <property type="match status" value="1"/>
</dbReference>
<reference evidence="17 18" key="1">
    <citation type="submission" date="2020-03" db="EMBL/GenBank/DDBJ databases">
        <title>Whole genome shotgun sequence of Phytohabitans flavus NBRC 107702.</title>
        <authorList>
            <person name="Komaki H."/>
            <person name="Tamura T."/>
        </authorList>
    </citation>
    <scope>NUCLEOTIDE SEQUENCE [LARGE SCALE GENOMIC DNA]</scope>
    <source>
        <strain evidence="17 18">NBRC 107702</strain>
    </source>
</reference>
<dbReference type="GO" id="GO:0018104">
    <property type="term" value="P:peptidoglycan-protein cross-linking"/>
    <property type="evidence" value="ECO:0007669"/>
    <property type="project" value="TreeGrafter"/>
</dbReference>
<proteinExistence type="predicted"/>
<dbReference type="AlphaFoldDB" id="A0A6F8Y0J5"/>
<evidence type="ECO:0000256" key="1">
    <source>
        <dbReference type="ARBA" id="ARBA00004752"/>
    </source>
</evidence>
<comment type="pathway">
    <text evidence="1 13">Cell wall biogenesis; peptidoglycan biosynthesis.</text>
</comment>
<keyword evidence="11 13" id="KW-0961">Cell wall biogenesis/degradation</keyword>
<dbReference type="CDD" id="cd16913">
    <property type="entry name" value="YkuD_like"/>
    <property type="match status" value="1"/>
</dbReference>
<dbReference type="Gene3D" id="2.40.440.10">
    <property type="entry name" value="L,D-transpeptidase catalytic domain-like"/>
    <property type="match status" value="1"/>
</dbReference>
<evidence type="ECO:0000256" key="14">
    <source>
        <dbReference type="SAM" id="MobiDB-lite"/>
    </source>
</evidence>
<feature type="active site" description="Nucleophile" evidence="13">
    <location>
        <position position="362"/>
    </location>
</feature>
<keyword evidence="4 15" id="KW-0732">Signal</keyword>
<dbReference type="InterPro" id="IPR050979">
    <property type="entry name" value="LD-transpeptidase"/>
</dbReference>
<gene>
    <name evidence="17" type="ORF">Pflav_060360</name>
</gene>
<dbReference type="InterPro" id="IPR038063">
    <property type="entry name" value="Transpep_catalytic_dom"/>
</dbReference>
<name>A0A6F8Y0J5_9ACTN</name>
<keyword evidence="10" id="KW-0012">Acyltransferase</keyword>
<feature type="chain" id="PRO_5038360524" description="L,D-TPase catalytic domain-containing protein" evidence="15">
    <location>
        <begin position="27"/>
        <end position="418"/>
    </location>
</feature>
<keyword evidence="3" id="KW-0808">Transferase</keyword>
<dbReference type="KEGG" id="pfla:Pflav_060360"/>
<evidence type="ECO:0000256" key="12">
    <source>
        <dbReference type="ARBA" id="ARBA00060592"/>
    </source>
</evidence>
<dbReference type="InterPro" id="IPR041280">
    <property type="entry name" value="Big_10"/>
</dbReference>
<dbReference type="Gene3D" id="2.60.40.3710">
    <property type="match status" value="1"/>
</dbReference>
<evidence type="ECO:0000256" key="5">
    <source>
        <dbReference type="ARBA" id="ARBA00022960"/>
    </source>
</evidence>
<dbReference type="Pfam" id="PF17964">
    <property type="entry name" value="Big_10"/>
    <property type="match status" value="1"/>
</dbReference>
<dbReference type="GO" id="GO:0016746">
    <property type="term" value="F:acyltransferase activity"/>
    <property type="evidence" value="ECO:0007669"/>
    <property type="project" value="UniProtKB-KW"/>
</dbReference>
<keyword evidence="8" id="KW-0564">Palmitate</keyword>
<keyword evidence="2" id="KW-1003">Cell membrane</keyword>
<dbReference type="PROSITE" id="PS52029">
    <property type="entry name" value="LD_TPASE"/>
    <property type="match status" value="1"/>
</dbReference>
<dbReference type="Proteomes" id="UP000502508">
    <property type="component" value="Chromosome"/>
</dbReference>
<dbReference type="GO" id="GO:0071555">
    <property type="term" value="P:cell wall organization"/>
    <property type="evidence" value="ECO:0007669"/>
    <property type="project" value="UniProtKB-UniRule"/>
</dbReference>
<organism evidence="17 18">
    <name type="scientific">Phytohabitans flavus</name>
    <dbReference type="NCBI Taxonomy" id="1076124"/>
    <lineage>
        <taxon>Bacteria</taxon>
        <taxon>Bacillati</taxon>
        <taxon>Actinomycetota</taxon>
        <taxon>Actinomycetes</taxon>
        <taxon>Micromonosporales</taxon>
        <taxon>Micromonosporaceae</taxon>
    </lineage>
</organism>
<keyword evidence="18" id="KW-1185">Reference proteome</keyword>
<evidence type="ECO:0000259" key="16">
    <source>
        <dbReference type="PROSITE" id="PS52029"/>
    </source>
</evidence>
<evidence type="ECO:0000256" key="3">
    <source>
        <dbReference type="ARBA" id="ARBA00022679"/>
    </source>
</evidence>